<organism evidence="1">
    <name type="scientific">Arundo donax</name>
    <name type="common">Giant reed</name>
    <name type="synonym">Donax arundinaceus</name>
    <dbReference type="NCBI Taxonomy" id="35708"/>
    <lineage>
        <taxon>Eukaryota</taxon>
        <taxon>Viridiplantae</taxon>
        <taxon>Streptophyta</taxon>
        <taxon>Embryophyta</taxon>
        <taxon>Tracheophyta</taxon>
        <taxon>Spermatophyta</taxon>
        <taxon>Magnoliopsida</taxon>
        <taxon>Liliopsida</taxon>
        <taxon>Poales</taxon>
        <taxon>Poaceae</taxon>
        <taxon>PACMAD clade</taxon>
        <taxon>Arundinoideae</taxon>
        <taxon>Arundineae</taxon>
        <taxon>Arundo</taxon>
    </lineage>
</organism>
<sequence>MMTFAIPTMLVSSNTCSASPTVACNVWSCTCCFFSDYFAC</sequence>
<reference evidence="1" key="1">
    <citation type="submission" date="2014-09" db="EMBL/GenBank/DDBJ databases">
        <authorList>
            <person name="Magalhaes I.L.F."/>
            <person name="Oliveira U."/>
            <person name="Santos F.R."/>
            <person name="Vidigal T.H.D.A."/>
            <person name="Brescovit A.D."/>
            <person name="Santos A.J."/>
        </authorList>
    </citation>
    <scope>NUCLEOTIDE SEQUENCE</scope>
    <source>
        <tissue evidence="1">Shoot tissue taken approximately 20 cm above the soil surface</tissue>
    </source>
</reference>
<proteinExistence type="predicted"/>
<dbReference type="AlphaFoldDB" id="A0A0A9HRG2"/>
<accession>A0A0A9HRG2</accession>
<evidence type="ECO:0000313" key="1">
    <source>
        <dbReference type="EMBL" id="JAE35498.1"/>
    </source>
</evidence>
<dbReference type="EMBL" id="GBRH01162398">
    <property type="protein sequence ID" value="JAE35498.1"/>
    <property type="molecule type" value="Transcribed_RNA"/>
</dbReference>
<protein>
    <submittedName>
        <fullName evidence="1">Uncharacterized protein</fullName>
    </submittedName>
</protein>
<name>A0A0A9HRG2_ARUDO</name>
<reference evidence="1" key="2">
    <citation type="journal article" date="2015" name="Data Brief">
        <title>Shoot transcriptome of the giant reed, Arundo donax.</title>
        <authorList>
            <person name="Barrero R.A."/>
            <person name="Guerrero F.D."/>
            <person name="Moolhuijzen P."/>
            <person name="Goolsby J.A."/>
            <person name="Tidwell J."/>
            <person name="Bellgard S.E."/>
            <person name="Bellgard M.I."/>
        </authorList>
    </citation>
    <scope>NUCLEOTIDE SEQUENCE</scope>
    <source>
        <tissue evidence="1">Shoot tissue taken approximately 20 cm above the soil surface</tissue>
    </source>
</reference>